<feature type="transmembrane region" description="Helical" evidence="1">
    <location>
        <begin position="181"/>
        <end position="199"/>
    </location>
</feature>
<dbReference type="Proteomes" id="UP000321746">
    <property type="component" value="Unassembled WGS sequence"/>
</dbReference>
<feature type="transmembrane region" description="Helical" evidence="1">
    <location>
        <begin position="59"/>
        <end position="82"/>
    </location>
</feature>
<reference evidence="2 3" key="1">
    <citation type="submission" date="2019-07" db="EMBL/GenBank/DDBJ databases">
        <title>Whole genome shotgun sequence of Acetobacter oeni NBRC 105207.</title>
        <authorList>
            <person name="Hosoyama A."/>
            <person name="Uohara A."/>
            <person name="Ohji S."/>
            <person name="Ichikawa N."/>
        </authorList>
    </citation>
    <scope>NUCLEOTIDE SEQUENCE [LARGE SCALE GENOMIC DNA]</scope>
    <source>
        <strain evidence="2 3">NBRC 105207</strain>
    </source>
</reference>
<gene>
    <name evidence="2" type="ORF">AOE01nite_04910</name>
</gene>
<feature type="transmembrane region" description="Helical" evidence="1">
    <location>
        <begin position="94"/>
        <end position="111"/>
    </location>
</feature>
<feature type="transmembrane region" description="Helical" evidence="1">
    <location>
        <begin position="205"/>
        <end position="225"/>
    </location>
</feature>
<proteinExistence type="predicted"/>
<feature type="transmembrane region" description="Helical" evidence="1">
    <location>
        <begin position="123"/>
        <end position="143"/>
    </location>
</feature>
<dbReference type="EMBL" id="BJYG01000004">
    <property type="protein sequence ID" value="GEN62267.1"/>
    <property type="molecule type" value="Genomic_DNA"/>
</dbReference>
<dbReference type="PANTHER" id="PTHR37314:SF4">
    <property type="entry name" value="UPF0700 TRANSMEMBRANE PROTEIN YOAK"/>
    <property type="match status" value="1"/>
</dbReference>
<accession>A0A511XH41</accession>
<organism evidence="2 3">
    <name type="scientific">Acetobacter oeni</name>
    <dbReference type="NCBI Taxonomy" id="304077"/>
    <lineage>
        <taxon>Bacteria</taxon>
        <taxon>Pseudomonadati</taxon>
        <taxon>Pseudomonadota</taxon>
        <taxon>Alphaproteobacteria</taxon>
        <taxon>Acetobacterales</taxon>
        <taxon>Acetobacteraceae</taxon>
        <taxon>Acetobacter</taxon>
    </lineage>
</organism>
<sequence length="234" mass="24631">MLRRVGKRRSFGADWKLGCTLASVAGAVNAAGFMAVGYYSANMTGNLSTLTMALHQHDVAVIGTGIGLIFCFVCGASLATILVNAGRRRRLVSVYAWSILLEAGLLAALGLDDIFLPGVLREAVLAYGLSFLMGLQNATVTRISDARVRTTHMTGMLTDIGIGIVDSFGGDEAARKTRKRLLLHTSVVMSFALGGTAGAFLYGSMGGRCLLAFAVVLAVVSVQGIRGRRQTADL</sequence>
<protein>
    <submittedName>
        <fullName evidence="2">DUF1275 family protein</fullName>
    </submittedName>
</protein>
<comment type="caution">
    <text evidence="2">The sequence shown here is derived from an EMBL/GenBank/DDBJ whole genome shotgun (WGS) entry which is preliminary data.</text>
</comment>
<keyword evidence="1" id="KW-1133">Transmembrane helix</keyword>
<feature type="transmembrane region" description="Helical" evidence="1">
    <location>
        <begin position="21"/>
        <end position="39"/>
    </location>
</feature>
<dbReference type="PANTHER" id="PTHR37314">
    <property type="entry name" value="SLR0142 PROTEIN"/>
    <property type="match status" value="1"/>
</dbReference>
<evidence type="ECO:0000256" key="1">
    <source>
        <dbReference type="SAM" id="Phobius"/>
    </source>
</evidence>
<dbReference type="OrthoDB" id="270162at2"/>
<dbReference type="InterPro" id="IPR010699">
    <property type="entry name" value="DUF1275"/>
</dbReference>
<evidence type="ECO:0000313" key="3">
    <source>
        <dbReference type="Proteomes" id="UP000321746"/>
    </source>
</evidence>
<keyword evidence="3" id="KW-1185">Reference proteome</keyword>
<keyword evidence="1" id="KW-0812">Transmembrane</keyword>
<dbReference type="RefSeq" id="WP_146885669.1">
    <property type="nucleotide sequence ID" value="NZ_BJYG01000004.1"/>
</dbReference>
<dbReference type="Pfam" id="PF06912">
    <property type="entry name" value="DUF1275"/>
    <property type="match status" value="1"/>
</dbReference>
<dbReference type="AlphaFoldDB" id="A0A511XH41"/>
<evidence type="ECO:0000313" key="2">
    <source>
        <dbReference type="EMBL" id="GEN62267.1"/>
    </source>
</evidence>
<name>A0A511XH41_9PROT</name>
<keyword evidence="1" id="KW-0472">Membrane</keyword>